<evidence type="ECO:0000256" key="1">
    <source>
        <dbReference type="SAM" id="Phobius"/>
    </source>
</evidence>
<feature type="transmembrane region" description="Helical" evidence="1">
    <location>
        <begin position="6"/>
        <end position="25"/>
    </location>
</feature>
<dbReference type="RefSeq" id="WP_116188514.1">
    <property type="nucleotide sequence ID" value="NZ_QTTN01000007.1"/>
</dbReference>
<comment type="caution">
    <text evidence="2">The sequence shown here is derived from an EMBL/GenBank/DDBJ whole genome shotgun (WGS) entry which is preliminary data.</text>
</comment>
<proteinExistence type="predicted"/>
<name>A0A3D9SJ31_9BACL</name>
<dbReference type="Proteomes" id="UP000256304">
    <property type="component" value="Unassembled WGS sequence"/>
</dbReference>
<keyword evidence="1" id="KW-0812">Transmembrane</keyword>
<keyword evidence="1" id="KW-1133">Transmembrane helix</keyword>
<protein>
    <submittedName>
        <fullName evidence="2">Uncharacterized protein</fullName>
    </submittedName>
</protein>
<evidence type="ECO:0000313" key="2">
    <source>
        <dbReference type="EMBL" id="REE89009.1"/>
    </source>
</evidence>
<sequence>MIAQIGGYWLMLGAWSFISIRSLLARKKKREAALYGVIMLMGAVLGSFCLAHKDLPGFTIPFKLLFEPIGMKLLRHS</sequence>
<dbReference type="EMBL" id="QTTN01000007">
    <property type="protein sequence ID" value="REE89009.1"/>
    <property type="molecule type" value="Genomic_DNA"/>
</dbReference>
<keyword evidence="1" id="KW-0472">Membrane</keyword>
<feature type="transmembrane region" description="Helical" evidence="1">
    <location>
        <begin position="32"/>
        <end position="53"/>
    </location>
</feature>
<accession>A0A3D9SJ31</accession>
<gene>
    <name evidence="2" type="ORF">A8990_107105</name>
</gene>
<evidence type="ECO:0000313" key="3">
    <source>
        <dbReference type="Proteomes" id="UP000256304"/>
    </source>
</evidence>
<reference evidence="2 3" key="1">
    <citation type="submission" date="2018-08" db="EMBL/GenBank/DDBJ databases">
        <title>Genomic Encyclopedia of Type Strains, Phase III (KMG-III): the genomes of soil and plant-associated and newly described type strains.</title>
        <authorList>
            <person name="Whitman W."/>
        </authorList>
    </citation>
    <scope>NUCLEOTIDE SEQUENCE [LARGE SCALE GENOMIC DNA]</scope>
    <source>
        <strain evidence="2 3">CGMCC 1.10966</strain>
    </source>
</reference>
<organism evidence="2 3">
    <name type="scientific">Paenibacillus taihuensis</name>
    <dbReference type="NCBI Taxonomy" id="1156355"/>
    <lineage>
        <taxon>Bacteria</taxon>
        <taxon>Bacillati</taxon>
        <taxon>Bacillota</taxon>
        <taxon>Bacilli</taxon>
        <taxon>Bacillales</taxon>
        <taxon>Paenibacillaceae</taxon>
        <taxon>Paenibacillus</taxon>
    </lineage>
</organism>
<dbReference type="OrthoDB" id="2625651at2"/>
<keyword evidence="3" id="KW-1185">Reference proteome</keyword>
<dbReference type="AlphaFoldDB" id="A0A3D9SJ31"/>